<evidence type="ECO:0000313" key="2">
    <source>
        <dbReference type="Proteomes" id="UP001172083"/>
    </source>
</evidence>
<dbReference type="RefSeq" id="WP_346761536.1">
    <property type="nucleotide sequence ID" value="NZ_JAUJEB010000008.1"/>
</dbReference>
<gene>
    <name evidence="1" type="ORF">QQ020_29290</name>
</gene>
<keyword evidence="2" id="KW-1185">Reference proteome</keyword>
<name>A0ABT8LIV0_9BACT</name>
<dbReference type="Proteomes" id="UP001172083">
    <property type="component" value="Unassembled WGS sequence"/>
</dbReference>
<protein>
    <submittedName>
        <fullName evidence="1">Uncharacterized protein</fullName>
    </submittedName>
</protein>
<comment type="caution">
    <text evidence="1">The sequence shown here is derived from an EMBL/GenBank/DDBJ whole genome shotgun (WGS) entry which is preliminary data.</text>
</comment>
<organism evidence="1 2">
    <name type="scientific">Agaribacillus aureus</name>
    <dbReference type="NCBI Taxonomy" id="3051825"/>
    <lineage>
        <taxon>Bacteria</taxon>
        <taxon>Pseudomonadati</taxon>
        <taxon>Bacteroidota</taxon>
        <taxon>Cytophagia</taxon>
        <taxon>Cytophagales</taxon>
        <taxon>Splendidivirgaceae</taxon>
        <taxon>Agaribacillus</taxon>
    </lineage>
</organism>
<dbReference type="EMBL" id="JAUJEB010000008">
    <property type="protein sequence ID" value="MDN5216198.1"/>
    <property type="molecule type" value="Genomic_DNA"/>
</dbReference>
<sequence>MAKGFIHDPRMNSREKEYGILIAEELDEFGRCKEIVYLKNNVSRSLTFGSPVIFKIDKDGKISSPRGDAKAAIEVASEVVLNEEEINEHPITKNLNIFAKVLLELDEEELERLTKRTRTEDIERMLKKGIDKLLCPP</sequence>
<proteinExistence type="predicted"/>
<reference evidence="1" key="1">
    <citation type="submission" date="2023-06" db="EMBL/GenBank/DDBJ databases">
        <title>Genomic of Agaribacillus aureum.</title>
        <authorList>
            <person name="Wang G."/>
        </authorList>
    </citation>
    <scope>NUCLEOTIDE SEQUENCE</scope>
    <source>
        <strain evidence="1">BMA12</strain>
    </source>
</reference>
<accession>A0ABT8LIV0</accession>
<evidence type="ECO:0000313" key="1">
    <source>
        <dbReference type="EMBL" id="MDN5216198.1"/>
    </source>
</evidence>